<keyword evidence="2" id="KW-0408">Iron</keyword>
<dbReference type="PANTHER" id="PTHR43432">
    <property type="entry name" value="SLR0285 PROTEIN"/>
    <property type="match status" value="1"/>
</dbReference>
<dbReference type="SFLD" id="SFLDS00029">
    <property type="entry name" value="Radical_SAM"/>
    <property type="match status" value="1"/>
</dbReference>
<evidence type="ECO:0000313" key="6">
    <source>
        <dbReference type="Proteomes" id="UP001169242"/>
    </source>
</evidence>
<dbReference type="GO" id="GO:0046872">
    <property type="term" value="F:metal ion binding"/>
    <property type="evidence" value="ECO:0007669"/>
    <property type="project" value="UniProtKB-KW"/>
</dbReference>
<dbReference type="Pfam" id="PF04055">
    <property type="entry name" value="Radical_SAM"/>
    <property type="match status" value="1"/>
</dbReference>
<dbReference type="InterPro" id="IPR007197">
    <property type="entry name" value="rSAM"/>
</dbReference>
<dbReference type="GO" id="GO:0051536">
    <property type="term" value="F:iron-sulfur cluster binding"/>
    <property type="evidence" value="ECO:0007669"/>
    <property type="project" value="UniProtKB-KW"/>
</dbReference>
<dbReference type="CDD" id="cd01335">
    <property type="entry name" value="Radical_SAM"/>
    <property type="match status" value="1"/>
</dbReference>
<evidence type="ECO:0000313" key="5">
    <source>
        <dbReference type="EMBL" id="MDA3731228.1"/>
    </source>
</evidence>
<dbReference type="AlphaFoldDB" id="A0AA42DLU8"/>
<gene>
    <name evidence="5" type="ORF">PBV87_06975</name>
</gene>
<dbReference type="SUPFAM" id="SSF102114">
    <property type="entry name" value="Radical SAM enzymes"/>
    <property type="match status" value="1"/>
</dbReference>
<dbReference type="Gene3D" id="3.80.30.30">
    <property type="match status" value="1"/>
</dbReference>
<dbReference type="GO" id="GO:0003824">
    <property type="term" value="F:catalytic activity"/>
    <property type="evidence" value="ECO:0007669"/>
    <property type="project" value="InterPro"/>
</dbReference>
<keyword evidence="6" id="KW-1185">Reference proteome</keyword>
<dbReference type="SMART" id="SM00729">
    <property type="entry name" value="Elp3"/>
    <property type="match status" value="1"/>
</dbReference>
<feature type="domain" description="Radical SAM core" evidence="4">
    <location>
        <begin position="17"/>
        <end position="246"/>
    </location>
</feature>
<dbReference type="InterPro" id="IPR058240">
    <property type="entry name" value="rSAM_sf"/>
</dbReference>
<comment type="caution">
    <text evidence="5">The sequence shown here is derived from an EMBL/GenBank/DDBJ whole genome shotgun (WGS) entry which is preliminary data.</text>
</comment>
<dbReference type="RefSeq" id="WP_271011660.1">
    <property type="nucleotide sequence ID" value="NZ_JAQIFT010000029.1"/>
</dbReference>
<sequence>MKEIPAKTIITRTKDESWFGTRYNMNIYKGCCHGCIYCDSRSGCYQIENFDEVRVKADALTLIRNELRRKTQKGIIGTGSMSDPYNPIEQKIQLTRHALELISAYDFGVAIATKSSLIKRDIDVLKVIKQHAPVIAKITVTAAEDRLAKKVEPYVCPSSERFEAVRALSEEGIFTGILMMPVLPFIEDTEENIYQIVKQAHENGAKFIYPAMGMTLRQQQREYFYEHLDKEFPGIKEKYMSYYGENYMCTSPNAKALWKLFSTECETRGIVYRMQDIIHLAKKGYGSLQLSLFE</sequence>
<evidence type="ECO:0000256" key="1">
    <source>
        <dbReference type="ARBA" id="ARBA00022723"/>
    </source>
</evidence>
<organism evidence="5 6">
    <name type="scientific">Holtiella tumoricola</name>
    <dbReference type="NCBI Taxonomy" id="3018743"/>
    <lineage>
        <taxon>Bacteria</taxon>
        <taxon>Bacillati</taxon>
        <taxon>Bacillota</taxon>
        <taxon>Clostridia</taxon>
        <taxon>Lachnospirales</taxon>
        <taxon>Cellulosilyticaceae</taxon>
        <taxon>Holtiella</taxon>
    </lineage>
</organism>
<evidence type="ECO:0000256" key="2">
    <source>
        <dbReference type="ARBA" id="ARBA00023004"/>
    </source>
</evidence>
<accession>A0AA42DLU8</accession>
<dbReference type="Proteomes" id="UP001169242">
    <property type="component" value="Unassembled WGS sequence"/>
</dbReference>
<dbReference type="EMBL" id="JAQIFT010000029">
    <property type="protein sequence ID" value="MDA3731228.1"/>
    <property type="molecule type" value="Genomic_DNA"/>
</dbReference>
<dbReference type="SFLD" id="SFLDG01084">
    <property type="entry name" value="Uncharacterised_Radical_SAM_Su"/>
    <property type="match status" value="1"/>
</dbReference>
<keyword evidence="3" id="KW-0411">Iron-sulfur</keyword>
<dbReference type="PANTHER" id="PTHR43432:SF5">
    <property type="entry name" value="ELP3_MIAA_NIFB-LIKE RADICAL SAM CORE DOMAIN-CONTAINING PROTEIN"/>
    <property type="match status" value="1"/>
</dbReference>
<proteinExistence type="predicted"/>
<protein>
    <submittedName>
        <fullName evidence="5">Radical SAM protein</fullName>
    </submittedName>
</protein>
<dbReference type="PROSITE" id="PS51918">
    <property type="entry name" value="RADICAL_SAM"/>
    <property type="match status" value="1"/>
</dbReference>
<keyword evidence="1" id="KW-0479">Metal-binding</keyword>
<name>A0AA42DLU8_9FIRM</name>
<evidence type="ECO:0000259" key="4">
    <source>
        <dbReference type="PROSITE" id="PS51918"/>
    </source>
</evidence>
<dbReference type="InterPro" id="IPR006638">
    <property type="entry name" value="Elp3/MiaA/NifB-like_rSAM"/>
</dbReference>
<reference evidence="5" key="1">
    <citation type="journal article" date="2023" name="Int. J. Syst. Evol. Microbiol.">
        <title>&lt;i&gt;Holtiella tumoricola&lt;/i&gt; gen. nov. sp. nov., isolated from a human clinical sample.</title>
        <authorList>
            <person name="Allen-Vercoe E."/>
            <person name="Daigneault M.C."/>
            <person name="Vancuren S.J."/>
            <person name="Cochrane K."/>
            <person name="O'Neal L.L."/>
            <person name="Sankaranarayanan K."/>
            <person name="Lawson P.A."/>
        </authorList>
    </citation>
    <scope>NUCLEOTIDE SEQUENCE</scope>
    <source>
        <strain evidence="5">CC70A</strain>
    </source>
</reference>
<dbReference type="InterPro" id="IPR040086">
    <property type="entry name" value="MJ0683-like"/>
</dbReference>
<evidence type="ECO:0000256" key="3">
    <source>
        <dbReference type="ARBA" id="ARBA00023014"/>
    </source>
</evidence>